<dbReference type="Pfam" id="PF19781">
    <property type="entry name" value="DUF6266"/>
    <property type="match status" value="1"/>
</dbReference>
<dbReference type="InterPro" id="IPR046233">
    <property type="entry name" value="DUF6266"/>
</dbReference>
<dbReference type="RefSeq" id="WP_074604832.1">
    <property type="nucleotide sequence ID" value="NZ_FNGY01000001.1"/>
</dbReference>
<proteinExistence type="predicted"/>
<dbReference type="OrthoDB" id="665435at2"/>
<dbReference type="EMBL" id="FNGY01000001">
    <property type="protein sequence ID" value="SDL59642.1"/>
    <property type="molecule type" value="Genomic_DNA"/>
</dbReference>
<reference evidence="2" key="1">
    <citation type="submission" date="2016-10" db="EMBL/GenBank/DDBJ databases">
        <authorList>
            <person name="Varghese N."/>
            <person name="Submissions S."/>
        </authorList>
    </citation>
    <scope>NUCLEOTIDE SEQUENCE [LARGE SCALE GENOMIC DNA]</scope>
    <source>
        <strain evidence="2">DSM 19110</strain>
    </source>
</reference>
<gene>
    <name evidence="1" type="ORF">SAMN05421820_101845</name>
</gene>
<protein>
    <submittedName>
        <fullName evidence="1">Uncharacterized protein</fullName>
    </submittedName>
</protein>
<evidence type="ECO:0000313" key="2">
    <source>
        <dbReference type="Proteomes" id="UP000183200"/>
    </source>
</evidence>
<sequence>MAKITGGIFGNISGKIGGLVFSTRNNQTEVRSLPKKYEGPVTEAALSTRAKLKLVAGFLRLFTFFIRIGYPKKPKQRMSAFNVAFSKNYRWIISGAYPNLEIDYPKVTLSKGNLDGLKGLMVHQVDHQLFNLRWNSSVESYQSPAPDCCDRIYCILYDPIGKQVVEVAAGAMRSDNYFLFYLPENMVGKKIHLYLFLRSSWKKEVSRTQYRCLDLREPDTNEKERNFISCCKTIPCEGAKAKKESLGKVTKHLVIPKAVVPKNKSGKIGRSVRNYTRNVLNEGIGSRRKPTRQKKP</sequence>
<name>A0A1G9LCD7_9SPHI</name>
<organism evidence="1 2">
    <name type="scientific">Pedobacter steynii</name>
    <dbReference type="NCBI Taxonomy" id="430522"/>
    <lineage>
        <taxon>Bacteria</taxon>
        <taxon>Pseudomonadati</taxon>
        <taxon>Bacteroidota</taxon>
        <taxon>Sphingobacteriia</taxon>
        <taxon>Sphingobacteriales</taxon>
        <taxon>Sphingobacteriaceae</taxon>
        <taxon>Pedobacter</taxon>
    </lineage>
</organism>
<dbReference type="Proteomes" id="UP000183200">
    <property type="component" value="Unassembled WGS sequence"/>
</dbReference>
<dbReference type="AlphaFoldDB" id="A0A1G9LCD7"/>
<evidence type="ECO:0000313" key="1">
    <source>
        <dbReference type="EMBL" id="SDL59642.1"/>
    </source>
</evidence>
<accession>A0A1G9LCD7</accession>
<keyword evidence="2" id="KW-1185">Reference proteome</keyword>